<accession>A0A9Q4C7Y7</accession>
<dbReference type="Gene3D" id="1.10.10.10">
    <property type="entry name" value="Winged helix-like DNA-binding domain superfamily/Winged helix DNA-binding domain"/>
    <property type="match status" value="1"/>
</dbReference>
<organism evidence="3 4">
    <name type="scientific">Corynebacterium pygosceleis</name>
    <dbReference type="NCBI Taxonomy" id="2800406"/>
    <lineage>
        <taxon>Bacteria</taxon>
        <taxon>Bacillati</taxon>
        <taxon>Actinomycetota</taxon>
        <taxon>Actinomycetes</taxon>
        <taxon>Mycobacteriales</taxon>
        <taxon>Corynebacteriaceae</taxon>
        <taxon>Corynebacterium</taxon>
    </lineage>
</organism>
<protein>
    <submittedName>
        <fullName evidence="3">Transcriptional regulator</fullName>
    </submittedName>
</protein>
<dbReference type="InterPro" id="IPR011991">
    <property type="entry name" value="ArsR-like_HTH"/>
</dbReference>
<gene>
    <name evidence="2" type="ORF">OS125_00725</name>
    <name evidence="3" type="ORF">OS129_02530</name>
</gene>
<sequence length="249" mass="26516">MTTARQGRPGSRPTSSPVSPADSFRPRDGDTRRAILRTLLEQAPVSASDIGTRLGFSAAGVRRHLDILVEDDLVEVTRPTGRGRGRGRPAKTFRLTDRGRATFGHDYDSLAASALRALRETGGEEAVRAFARRRISTIVDGIPPADDDQSVPATAHAVADAFSAHGYAATVHHAGGGVQICQHHCPVSQVASEFPELCEAEHEAISRLLGNHVQPLASIAEGHGICTTNVPVGQLTLTPIPHTPDERRG</sequence>
<dbReference type="Proteomes" id="UP001081709">
    <property type="component" value="Unassembled WGS sequence"/>
</dbReference>
<name>A0A9Q4C7Y7_9CORY</name>
<dbReference type="Proteomes" id="UP001071478">
    <property type="component" value="Unassembled WGS sequence"/>
</dbReference>
<reference evidence="3" key="1">
    <citation type="submission" date="2022-11" db="EMBL/GenBank/DDBJ databases">
        <title>Corynebacterium sp. isolated from Penguins.</title>
        <authorList>
            <person name="Sedlar K."/>
            <person name="Svec P."/>
        </authorList>
    </citation>
    <scope>NUCLEOTIDE SEQUENCE</scope>
    <source>
        <strain evidence="2">P7003</strain>
        <strain evidence="3">P7374</strain>
    </source>
</reference>
<keyword evidence="5" id="KW-1185">Reference proteome</keyword>
<dbReference type="PANTHER" id="PTHR30363">
    <property type="entry name" value="HTH-TYPE TRANSCRIPTIONAL REGULATOR SRLR-RELATED"/>
    <property type="match status" value="1"/>
</dbReference>
<dbReference type="EMBL" id="JAPMKV010000001">
    <property type="protein sequence ID" value="MCX7443770.1"/>
    <property type="molecule type" value="Genomic_DNA"/>
</dbReference>
<dbReference type="AlphaFoldDB" id="A0A9Q4C7Y7"/>
<dbReference type="PANTHER" id="PTHR30363:SF28">
    <property type="entry name" value="TRANSCRIPTIONAL REGULATORY PROTEIN-RELATED"/>
    <property type="match status" value="1"/>
</dbReference>
<dbReference type="EMBL" id="JAPMKU010000001">
    <property type="protein sequence ID" value="MCX7467758.1"/>
    <property type="molecule type" value="Genomic_DNA"/>
</dbReference>
<evidence type="ECO:0000313" key="2">
    <source>
        <dbReference type="EMBL" id="MCX7443770.1"/>
    </source>
</evidence>
<dbReference type="InterPro" id="IPR036390">
    <property type="entry name" value="WH_DNA-bd_sf"/>
</dbReference>
<comment type="caution">
    <text evidence="3">The sequence shown here is derived from an EMBL/GenBank/DDBJ whole genome shotgun (WGS) entry which is preliminary data.</text>
</comment>
<proteinExistence type="predicted"/>
<dbReference type="InterPro" id="IPR050313">
    <property type="entry name" value="Carb_Metab_HTH_regulators"/>
</dbReference>
<dbReference type="InterPro" id="IPR036388">
    <property type="entry name" value="WH-like_DNA-bd_sf"/>
</dbReference>
<evidence type="ECO:0000313" key="5">
    <source>
        <dbReference type="Proteomes" id="UP001081709"/>
    </source>
</evidence>
<dbReference type="CDD" id="cd00090">
    <property type="entry name" value="HTH_ARSR"/>
    <property type="match status" value="1"/>
</dbReference>
<feature type="region of interest" description="Disordered" evidence="1">
    <location>
        <begin position="1"/>
        <end position="29"/>
    </location>
</feature>
<evidence type="ECO:0000256" key="1">
    <source>
        <dbReference type="SAM" id="MobiDB-lite"/>
    </source>
</evidence>
<dbReference type="Pfam" id="PF12840">
    <property type="entry name" value="HTH_20"/>
    <property type="match status" value="1"/>
</dbReference>
<evidence type="ECO:0000313" key="4">
    <source>
        <dbReference type="Proteomes" id="UP001071478"/>
    </source>
</evidence>
<dbReference type="SUPFAM" id="SSF46785">
    <property type="entry name" value="Winged helix' DNA-binding domain"/>
    <property type="match status" value="1"/>
</dbReference>
<evidence type="ECO:0000313" key="3">
    <source>
        <dbReference type="EMBL" id="MCX7467758.1"/>
    </source>
</evidence>